<dbReference type="AlphaFoldDB" id="V2TVD1"/>
<dbReference type="PROSITE" id="PS51725">
    <property type="entry name" value="ABM"/>
    <property type="match status" value="1"/>
</dbReference>
<dbReference type="Proteomes" id="UP000023785">
    <property type="component" value="Unassembled WGS sequence"/>
</dbReference>
<protein>
    <recommendedName>
        <fullName evidence="1">ABM domain-containing protein</fullName>
    </recommendedName>
</protein>
<organism evidence="2 3">
    <name type="scientific">Acinetobacter nectaris CIP 110549</name>
    <dbReference type="NCBI Taxonomy" id="1392540"/>
    <lineage>
        <taxon>Bacteria</taxon>
        <taxon>Pseudomonadati</taxon>
        <taxon>Pseudomonadota</taxon>
        <taxon>Gammaproteobacteria</taxon>
        <taxon>Moraxellales</taxon>
        <taxon>Moraxellaceae</taxon>
        <taxon>Acinetobacter</taxon>
    </lineage>
</organism>
<name>V2TVD1_9GAMM</name>
<accession>V2TVD1</accession>
<dbReference type="SUPFAM" id="SSF54909">
    <property type="entry name" value="Dimeric alpha+beta barrel"/>
    <property type="match status" value="1"/>
</dbReference>
<dbReference type="STRING" id="1392540.P256_00282"/>
<comment type="caution">
    <text evidence="2">The sequence shown here is derived from an EMBL/GenBank/DDBJ whole genome shotgun (WGS) entry which is preliminary data.</text>
</comment>
<dbReference type="InterPro" id="IPR007138">
    <property type="entry name" value="ABM_dom"/>
</dbReference>
<reference evidence="2 3" key="1">
    <citation type="submission" date="2013-10" db="EMBL/GenBank/DDBJ databases">
        <title>The Genome Sequence of Acinetobacter nectaris CIP 110549.</title>
        <authorList>
            <consortium name="The Broad Institute Genomics Platform"/>
            <consortium name="The Broad Institute Genome Sequencing Center for Infectious Disease"/>
            <person name="Cerqueira G."/>
            <person name="Feldgarden M."/>
            <person name="Courvalin P."/>
            <person name="Grillot-Courvalin C."/>
            <person name="Clermont D."/>
            <person name="Rocha E."/>
            <person name="Yoon E.-J."/>
            <person name="Nemec A."/>
            <person name="Young S.K."/>
            <person name="Zeng Q."/>
            <person name="Gargeya S."/>
            <person name="Fitzgerald M."/>
            <person name="Abouelleil A."/>
            <person name="Alvarado L."/>
            <person name="Berlin A.M."/>
            <person name="Chapman S.B."/>
            <person name="Gainer-Dewar J."/>
            <person name="Goldberg J."/>
            <person name="Gnerre S."/>
            <person name="Griggs A."/>
            <person name="Gujja S."/>
            <person name="Hansen M."/>
            <person name="Howarth C."/>
            <person name="Imamovic A."/>
            <person name="Ireland A."/>
            <person name="Larimer J."/>
            <person name="McCowan C."/>
            <person name="Murphy C."/>
            <person name="Pearson M."/>
            <person name="Poon T.W."/>
            <person name="Priest M."/>
            <person name="Roberts A."/>
            <person name="Saif S."/>
            <person name="Shea T."/>
            <person name="Sykes S."/>
            <person name="Wortman J."/>
            <person name="Nusbaum C."/>
            <person name="Birren B."/>
        </authorList>
    </citation>
    <scope>NUCLEOTIDE SEQUENCE [LARGE SCALE GENOMIC DNA]</scope>
    <source>
        <strain evidence="2 3">CIP 110549</strain>
    </source>
</reference>
<dbReference type="PANTHER" id="PTHR33336:SF15">
    <property type="entry name" value="ABM DOMAIN-CONTAINING PROTEIN"/>
    <property type="match status" value="1"/>
</dbReference>
<dbReference type="GO" id="GO:0003824">
    <property type="term" value="F:catalytic activity"/>
    <property type="evidence" value="ECO:0007669"/>
    <property type="project" value="TreeGrafter"/>
</dbReference>
<gene>
    <name evidence="2" type="ORF">P256_00282</name>
</gene>
<dbReference type="RefSeq" id="WP_023271885.1">
    <property type="nucleotide sequence ID" value="NZ_KI530712.1"/>
</dbReference>
<dbReference type="InterPro" id="IPR011008">
    <property type="entry name" value="Dimeric_a/b-barrel"/>
</dbReference>
<evidence type="ECO:0000313" key="2">
    <source>
        <dbReference type="EMBL" id="ESK41292.1"/>
    </source>
</evidence>
<dbReference type="EMBL" id="AYER01000001">
    <property type="protein sequence ID" value="ESK41292.1"/>
    <property type="molecule type" value="Genomic_DNA"/>
</dbReference>
<dbReference type="PANTHER" id="PTHR33336">
    <property type="entry name" value="QUINOL MONOOXYGENASE YGIN-RELATED"/>
    <property type="match status" value="1"/>
</dbReference>
<evidence type="ECO:0000259" key="1">
    <source>
        <dbReference type="PROSITE" id="PS51725"/>
    </source>
</evidence>
<feature type="domain" description="ABM" evidence="1">
    <location>
        <begin position="2"/>
        <end position="93"/>
    </location>
</feature>
<evidence type="ECO:0000313" key="3">
    <source>
        <dbReference type="Proteomes" id="UP000023785"/>
    </source>
</evidence>
<dbReference type="Gene3D" id="3.30.70.100">
    <property type="match status" value="1"/>
</dbReference>
<dbReference type="OrthoDB" id="9812192at2"/>
<dbReference type="HOGENOM" id="CLU_131496_11_1_6"/>
<dbReference type="PATRIC" id="fig|1392540.3.peg.273"/>
<keyword evidence="3" id="KW-1185">Reference proteome</keyword>
<proteinExistence type="predicted"/>
<sequence length="95" mass="11247">MINIIATIAFDQSEIQRAQEKLQRMLLPSRAEKGNIQYLLYQDQTEKGCFVFYEIWENLNAFEQHKESSHFCQLIEYVNEHAKHVDIKQLSSLDV</sequence>
<dbReference type="Pfam" id="PF03992">
    <property type="entry name" value="ABM"/>
    <property type="match status" value="1"/>
</dbReference>
<dbReference type="InterPro" id="IPR050744">
    <property type="entry name" value="AI-2_Isomerase_LsrG"/>
</dbReference>
<dbReference type="eggNOG" id="COG1359">
    <property type="taxonomic scope" value="Bacteria"/>
</dbReference>